<evidence type="ECO:0000313" key="1">
    <source>
        <dbReference type="EMBL" id="AUT76669.1"/>
    </source>
</evidence>
<dbReference type="KEGG" id="phs:C2L64_52190"/>
<protein>
    <submittedName>
        <fullName evidence="1">Uncharacterized protein</fullName>
    </submittedName>
</protein>
<dbReference type="Proteomes" id="UP000236649">
    <property type="component" value="Chromosome 5"/>
</dbReference>
<reference evidence="1 2" key="1">
    <citation type="submission" date="2018-01" db="EMBL/GenBank/DDBJ databases">
        <title>Species boundaries and ecological features among Paraburkholderia terrae DSMZ17804T, P. hospita DSMZ17164T and P. caribensis DSMZ13236T.</title>
        <authorList>
            <person name="Pratama A.A."/>
        </authorList>
    </citation>
    <scope>NUCLEOTIDE SEQUENCE [LARGE SCALE GENOMIC DNA]</scope>
    <source>
        <strain evidence="1 2">DSM 17164</strain>
    </source>
</reference>
<dbReference type="RefSeq" id="WP_086917290.1">
    <property type="nucleotide sequence ID" value="NZ_CADFGJ010000011.1"/>
</dbReference>
<sequence>MTITGFSAALMPVMATSIAGLHSTDHALERMYAEETAALRYLTPCSEASQPVRVDPGKYETLVAQSKRTVAVLERVHAELAARHRPDQPCCLADG</sequence>
<dbReference type="AlphaFoldDB" id="A0AAN1JNP9"/>
<organism evidence="1 2">
    <name type="scientific">Paraburkholderia hospita</name>
    <dbReference type="NCBI Taxonomy" id="169430"/>
    <lineage>
        <taxon>Bacteria</taxon>
        <taxon>Pseudomonadati</taxon>
        <taxon>Pseudomonadota</taxon>
        <taxon>Betaproteobacteria</taxon>
        <taxon>Burkholderiales</taxon>
        <taxon>Burkholderiaceae</taxon>
        <taxon>Paraburkholderia</taxon>
    </lineage>
</organism>
<accession>A0AAN1JNP9</accession>
<dbReference type="EMBL" id="CP026109">
    <property type="protein sequence ID" value="AUT76669.1"/>
    <property type="molecule type" value="Genomic_DNA"/>
</dbReference>
<gene>
    <name evidence="1" type="ORF">C2L64_52190</name>
</gene>
<proteinExistence type="predicted"/>
<name>A0AAN1JNP9_9BURK</name>
<dbReference type="GeneID" id="55536756"/>
<evidence type="ECO:0000313" key="2">
    <source>
        <dbReference type="Proteomes" id="UP000236649"/>
    </source>
</evidence>